<dbReference type="SUPFAM" id="SSF161098">
    <property type="entry name" value="MetI-like"/>
    <property type="match status" value="1"/>
</dbReference>
<dbReference type="GO" id="GO:0022857">
    <property type="term" value="F:transmembrane transporter activity"/>
    <property type="evidence" value="ECO:0007669"/>
    <property type="project" value="InterPro"/>
</dbReference>
<protein>
    <submittedName>
        <fullName evidence="12">Inner membrane amino-acid ABC transporter permease protein yecS</fullName>
    </submittedName>
</protein>
<dbReference type="CDD" id="cd06261">
    <property type="entry name" value="TM_PBP2"/>
    <property type="match status" value="1"/>
</dbReference>
<organism evidence="12 13">
    <name type="scientific">Raoultella terrigena</name>
    <name type="common">Klebsiella terrigena</name>
    <dbReference type="NCBI Taxonomy" id="577"/>
    <lineage>
        <taxon>Bacteria</taxon>
        <taxon>Pseudomonadati</taxon>
        <taxon>Pseudomonadota</taxon>
        <taxon>Gammaproteobacteria</taxon>
        <taxon>Enterobacterales</taxon>
        <taxon>Enterobacteriaceae</taxon>
        <taxon>Klebsiella/Raoultella group</taxon>
        <taxon>Raoultella</taxon>
    </lineage>
</organism>
<evidence type="ECO:0000313" key="12">
    <source>
        <dbReference type="EMBL" id="VTN08745.1"/>
    </source>
</evidence>
<accession>A0A4U9CZM7</accession>
<dbReference type="InterPro" id="IPR010065">
    <property type="entry name" value="AA_ABC_transptr_permease_3TM"/>
</dbReference>
<keyword evidence="5" id="KW-0997">Cell inner membrane</keyword>
<proteinExistence type="inferred from homology"/>
<evidence type="ECO:0000256" key="4">
    <source>
        <dbReference type="ARBA" id="ARBA00022475"/>
    </source>
</evidence>
<feature type="transmembrane region" description="Helical" evidence="10">
    <location>
        <begin position="244"/>
        <end position="269"/>
    </location>
</feature>
<dbReference type="GO" id="GO:0043190">
    <property type="term" value="C:ATP-binding cassette (ABC) transporter complex"/>
    <property type="evidence" value="ECO:0007669"/>
    <property type="project" value="InterPro"/>
</dbReference>
<keyword evidence="8 10" id="KW-1133">Transmembrane helix</keyword>
<feature type="transmembrane region" description="Helical" evidence="10">
    <location>
        <begin position="220"/>
        <end position="238"/>
    </location>
</feature>
<comment type="subcellular location">
    <subcellularLocation>
        <location evidence="1">Cell inner membrane</location>
        <topology evidence="1">Multi-pass membrane protein</topology>
    </subcellularLocation>
    <subcellularLocation>
        <location evidence="10">Cell membrane</location>
        <topology evidence="10">Multi-pass membrane protein</topology>
    </subcellularLocation>
</comment>
<dbReference type="InterPro" id="IPR000515">
    <property type="entry name" value="MetI-like"/>
</dbReference>
<dbReference type="Gene3D" id="1.10.3720.10">
    <property type="entry name" value="MetI-like"/>
    <property type="match status" value="1"/>
</dbReference>
<evidence type="ECO:0000256" key="6">
    <source>
        <dbReference type="ARBA" id="ARBA00022692"/>
    </source>
</evidence>
<dbReference type="AlphaFoldDB" id="A0A4U9CZM7"/>
<dbReference type="SUPFAM" id="SSF52540">
    <property type="entry name" value="P-loop containing nucleoside triphosphate hydrolases"/>
    <property type="match status" value="1"/>
</dbReference>
<dbReference type="Pfam" id="PF00528">
    <property type="entry name" value="BPD_transp_1"/>
    <property type="match status" value="1"/>
</dbReference>
<dbReference type="Gene3D" id="3.40.50.300">
    <property type="entry name" value="P-loop containing nucleotide triphosphate hydrolases"/>
    <property type="match status" value="1"/>
</dbReference>
<evidence type="ECO:0000256" key="5">
    <source>
        <dbReference type="ARBA" id="ARBA00022519"/>
    </source>
</evidence>
<keyword evidence="3 10" id="KW-0813">Transport</keyword>
<keyword evidence="4" id="KW-1003">Cell membrane</keyword>
<dbReference type="PANTHER" id="PTHR30614:SF0">
    <property type="entry name" value="L-CYSTINE TRANSPORT SYSTEM PERMEASE PROTEIN TCYL"/>
    <property type="match status" value="1"/>
</dbReference>
<feature type="transmembrane region" description="Helical" evidence="10">
    <location>
        <begin position="95"/>
        <end position="117"/>
    </location>
</feature>
<keyword evidence="7" id="KW-0029">Amino-acid transport</keyword>
<dbReference type="InterPro" id="IPR027417">
    <property type="entry name" value="P-loop_NTPase"/>
</dbReference>
<evidence type="ECO:0000256" key="3">
    <source>
        <dbReference type="ARBA" id="ARBA00022448"/>
    </source>
</evidence>
<dbReference type="InterPro" id="IPR043429">
    <property type="entry name" value="ArtM/GltK/GlnP/TcyL/YhdX-like"/>
</dbReference>
<reference evidence="12 13" key="1">
    <citation type="submission" date="2019-04" db="EMBL/GenBank/DDBJ databases">
        <authorList>
            <consortium name="Pathogen Informatics"/>
        </authorList>
    </citation>
    <scope>NUCLEOTIDE SEQUENCE [LARGE SCALE GENOMIC DNA]</scope>
    <source>
        <strain evidence="12 13">NCTC9185</strain>
    </source>
</reference>
<name>A0A4U9CZM7_RAOTE</name>
<gene>
    <name evidence="12" type="primary">yecS_2</name>
    <name evidence="12" type="ORF">NCTC9185_00624</name>
</gene>
<evidence type="ECO:0000256" key="1">
    <source>
        <dbReference type="ARBA" id="ARBA00004429"/>
    </source>
</evidence>
<feature type="domain" description="ABC transmembrane type-1" evidence="11">
    <location>
        <begin position="59"/>
        <end position="266"/>
    </location>
</feature>
<evidence type="ECO:0000256" key="8">
    <source>
        <dbReference type="ARBA" id="ARBA00022989"/>
    </source>
</evidence>
<keyword evidence="9 10" id="KW-0472">Membrane</keyword>
<evidence type="ECO:0000256" key="2">
    <source>
        <dbReference type="ARBA" id="ARBA00010072"/>
    </source>
</evidence>
<dbReference type="GO" id="GO:0006865">
    <property type="term" value="P:amino acid transport"/>
    <property type="evidence" value="ECO:0007669"/>
    <property type="project" value="UniProtKB-KW"/>
</dbReference>
<evidence type="ECO:0000256" key="9">
    <source>
        <dbReference type="ARBA" id="ARBA00023136"/>
    </source>
</evidence>
<dbReference type="InterPro" id="IPR035906">
    <property type="entry name" value="MetI-like_sf"/>
</dbReference>
<dbReference type="EMBL" id="CABDVU010000001">
    <property type="protein sequence ID" value="VTN08745.1"/>
    <property type="molecule type" value="Genomic_DNA"/>
</dbReference>
<dbReference type="PROSITE" id="PS50928">
    <property type="entry name" value="ABC_TM1"/>
    <property type="match status" value="1"/>
</dbReference>
<sequence>MKTSETIKVIPARYPLRAVGAVLALLVLAVVVQSVAFNPRWEWAVFARWFFDPVILEGLGQTLLLTLLGTVLSVIFGGLLALARLSSSWLLSSLSWGYIWLFRSLPLIVVLIILYNFSYLYDTLSLGIPFTSISWGSYQTINVLGQFSTAVVGLTLVQSAYTAEIIRGGFLGVDHGQYEAAAALGLPAWRRTLRIILPQALRTILPSGFNEIISLAKGTAMVYVLAMPELFYTIQMIYNRTQEVIPLLMVGAVWYLAITSVLSLIQYLVERALARSERRSAVNSPRRTRVAGSLSFTADAGAPSMPNSHNGHISITGVSKYFGRHKALDDVSLEIEPGTVTVILGPSGSGKIHSAAGH</sequence>
<evidence type="ECO:0000256" key="10">
    <source>
        <dbReference type="RuleBase" id="RU363032"/>
    </source>
</evidence>
<evidence type="ECO:0000256" key="7">
    <source>
        <dbReference type="ARBA" id="ARBA00022970"/>
    </source>
</evidence>
<comment type="similarity">
    <text evidence="2">Belongs to the binding-protein-dependent transport system permease family. HisMQ subfamily.</text>
</comment>
<feature type="transmembrane region" description="Helical" evidence="10">
    <location>
        <begin position="58"/>
        <end position="83"/>
    </location>
</feature>
<dbReference type="NCBIfam" id="TIGR01726">
    <property type="entry name" value="HEQRo_perm_3TM"/>
    <property type="match status" value="1"/>
</dbReference>
<keyword evidence="6 10" id="KW-0812">Transmembrane</keyword>
<dbReference type="PANTHER" id="PTHR30614">
    <property type="entry name" value="MEMBRANE COMPONENT OF AMINO ACID ABC TRANSPORTER"/>
    <property type="match status" value="1"/>
</dbReference>
<dbReference type="Proteomes" id="UP000339249">
    <property type="component" value="Unassembled WGS sequence"/>
</dbReference>
<evidence type="ECO:0000313" key="13">
    <source>
        <dbReference type="Proteomes" id="UP000339249"/>
    </source>
</evidence>
<evidence type="ECO:0000259" key="11">
    <source>
        <dbReference type="PROSITE" id="PS50928"/>
    </source>
</evidence>
<feature type="transmembrane region" description="Helical" evidence="10">
    <location>
        <begin position="137"/>
        <end position="157"/>
    </location>
</feature>